<sequence length="149" mass="17182">MGPPVQPVLCQNQVNVTKSLKPKSLYHFCNFQFSIRHLPVTRQLLQSNNFGIFRFFTAFFDRPPPAAIQSPTRHPPRFVCVSTFISLYLISPCLVAGFECISKCIWDEVLMLSCLSLCHCFVIWVRISFWFCEDVFVLLLSNCSIKCHN</sequence>
<evidence type="ECO:0000313" key="1">
    <source>
        <dbReference type="EMBL" id="KAJ0091937.1"/>
    </source>
</evidence>
<comment type="caution">
    <text evidence="1">The sequence shown here is derived from an EMBL/GenBank/DDBJ whole genome shotgun (WGS) entry which is preliminary data.</text>
</comment>
<protein>
    <submittedName>
        <fullName evidence="1">Uncharacterized protein</fullName>
    </submittedName>
</protein>
<proteinExistence type="predicted"/>
<dbReference type="EMBL" id="CM047903">
    <property type="protein sequence ID" value="KAJ0091937.1"/>
    <property type="molecule type" value="Genomic_DNA"/>
</dbReference>
<reference evidence="2" key="1">
    <citation type="journal article" date="2023" name="G3 (Bethesda)">
        <title>Genome assembly and association tests identify interacting loci associated with vigor, precocity, and sex in interspecific pistachio rootstocks.</title>
        <authorList>
            <person name="Palmer W."/>
            <person name="Jacygrad E."/>
            <person name="Sagayaradj S."/>
            <person name="Cavanaugh K."/>
            <person name="Han R."/>
            <person name="Bertier L."/>
            <person name="Beede B."/>
            <person name="Kafkas S."/>
            <person name="Golino D."/>
            <person name="Preece J."/>
            <person name="Michelmore R."/>
        </authorList>
    </citation>
    <scope>NUCLEOTIDE SEQUENCE [LARGE SCALE GENOMIC DNA]</scope>
</reference>
<name>A0ACC1AZ12_9ROSI</name>
<organism evidence="1 2">
    <name type="scientific">Pistacia atlantica</name>
    <dbReference type="NCBI Taxonomy" id="434234"/>
    <lineage>
        <taxon>Eukaryota</taxon>
        <taxon>Viridiplantae</taxon>
        <taxon>Streptophyta</taxon>
        <taxon>Embryophyta</taxon>
        <taxon>Tracheophyta</taxon>
        <taxon>Spermatophyta</taxon>
        <taxon>Magnoliopsida</taxon>
        <taxon>eudicotyledons</taxon>
        <taxon>Gunneridae</taxon>
        <taxon>Pentapetalae</taxon>
        <taxon>rosids</taxon>
        <taxon>malvids</taxon>
        <taxon>Sapindales</taxon>
        <taxon>Anacardiaceae</taxon>
        <taxon>Pistacia</taxon>
    </lineage>
</organism>
<accession>A0ACC1AZ12</accession>
<dbReference type="Proteomes" id="UP001164250">
    <property type="component" value="Chromosome 7"/>
</dbReference>
<keyword evidence="2" id="KW-1185">Reference proteome</keyword>
<evidence type="ECO:0000313" key="2">
    <source>
        <dbReference type="Proteomes" id="UP001164250"/>
    </source>
</evidence>
<gene>
    <name evidence="1" type="ORF">Patl1_26711</name>
</gene>